<dbReference type="InterPro" id="IPR036249">
    <property type="entry name" value="Thioredoxin-like_sf"/>
</dbReference>
<proteinExistence type="predicted"/>
<protein>
    <recommendedName>
        <fullName evidence="3">Thioredoxin family protein</fullName>
    </recommendedName>
</protein>
<dbReference type="EMBL" id="PTRC01000013">
    <property type="protein sequence ID" value="PQA73998.1"/>
    <property type="molecule type" value="Genomic_DNA"/>
</dbReference>
<gene>
    <name evidence="1" type="ORF">C3731_08330</name>
</gene>
<evidence type="ECO:0000313" key="1">
    <source>
        <dbReference type="EMBL" id="PQA73998.1"/>
    </source>
</evidence>
<reference evidence="1 2" key="1">
    <citation type="submission" date="2018-02" db="EMBL/GenBank/DDBJ databases">
        <title>Draft genome sequence of Ochrobactrum oryzae found in Brazil.</title>
        <authorList>
            <person name="Cerdeira L."/>
            <person name="Andrade F."/>
            <person name="Zacariotto T."/>
            <person name="Barbosa B."/>
            <person name="Santos S."/>
            <person name="Cassetari V."/>
            <person name="Lincopan N."/>
        </authorList>
    </citation>
    <scope>NUCLEOTIDE SEQUENCE [LARGE SCALE GENOMIC DNA]</scope>
    <source>
        <strain evidence="1 2">OA447</strain>
    </source>
</reference>
<dbReference type="OrthoDB" id="5402270at2"/>
<dbReference type="AlphaFoldDB" id="A0A2S7J180"/>
<dbReference type="SUPFAM" id="SSF52833">
    <property type="entry name" value="Thioredoxin-like"/>
    <property type="match status" value="1"/>
</dbReference>
<dbReference type="Gene3D" id="3.40.30.10">
    <property type="entry name" value="Glutaredoxin"/>
    <property type="match status" value="1"/>
</dbReference>
<accession>A0A2S7J180</accession>
<dbReference type="Proteomes" id="UP000238493">
    <property type="component" value="Unassembled WGS sequence"/>
</dbReference>
<name>A0A2S7J180_9HYPH</name>
<organism evidence="1 2">
    <name type="scientific">Brucella oryzae</name>
    <dbReference type="NCBI Taxonomy" id="335286"/>
    <lineage>
        <taxon>Bacteria</taxon>
        <taxon>Pseudomonadati</taxon>
        <taxon>Pseudomonadota</taxon>
        <taxon>Alphaproteobacteria</taxon>
        <taxon>Hyphomicrobiales</taxon>
        <taxon>Brucellaceae</taxon>
        <taxon>Brucella/Ochrobactrum group</taxon>
        <taxon>Brucella</taxon>
    </lineage>
</organism>
<comment type="caution">
    <text evidence="1">The sequence shown here is derived from an EMBL/GenBank/DDBJ whole genome shotgun (WGS) entry which is preliminary data.</text>
</comment>
<keyword evidence="2" id="KW-1185">Reference proteome</keyword>
<sequence length="78" mass="8401">MVEKVIFYHAGCAVCADAENRFVNALDPSRYTVESVHLGNAKHRIAEARDAGIKSVPALIIDGSVYHINYGADLSVLG</sequence>
<dbReference type="RefSeq" id="WP_104755237.1">
    <property type="nucleotide sequence ID" value="NZ_JAGSIC010000036.1"/>
</dbReference>
<evidence type="ECO:0008006" key="3">
    <source>
        <dbReference type="Google" id="ProtNLM"/>
    </source>
</evidence>
<evidence type="ECO:0000313" key="2">
    <source>
        <dbReference type="Proteomes" id="UP000238493"/>
    </source>
</evidence>